<dbReference type="EMBL" id="BOPO01000004">
    <property type="protein sequence ID" value="GIL25230.1"/>
    <property type="molecule type" value="Genomic_DNA"/>
</dbReference>
<dbReference type="Pfam" id="PF12323">
    <property type="entry name" value="HTH_OrfB_IS605"/>
    <property type="match status" value="1"/>
</dbReference>
<dbReference type="InterPro" id="IPR010095">
    <property type="entry name" value="Cas12f1-like_TNB"/>
</dbReference>
<dbReference type="PANTHER" id="PTHR30405">
    <property type="entry name" value="TRANSPOSASE"/>
    <property type="match status" value="1"/>
</dbReference>
<dbReference type="Pfam" id="PF01385">
    <property type="entry name" value="OrfB_IS605"/>
    <property type="match status" value="1"/>
</dbReference>
<dbReference type="GO" id="GO:0032196">
    <property type="term" value="P:transposition"/>
    <property type="evidence" value="ECO:0007669"/>
    <property type="project" value="UniProtKB-KW"/>
</dbReference>
<dbReference type="InterPro" id="IPR051399">
    <property type="entry name" value="RNA-guided_DNA_endo/Transpos"/>
</dbReference>
<evidence type="ECO:0000256" key="7">
    <source>
        <dbReference type="ARBA" id="ARBA00023172"/>
    </source>
</evidence>
<comment type="similarity">
    <text evidence="2">In the N-terminal section; belongs to the transposase 2 family.</text>
</comment>
<evidence type="ECO:0000256" key="1">
    <source>
        <dbReference type="ARBA" id="ARBA00008761"/>
    </source>
</evidence>
<feature type="region of interest" description="Disordered" evidence="8">
    <location>
        <begin position="417"/>
        <end position="436"/>
    </location>
</feature>
<accession>A0A8J4A6U1</accession>
<evidence type="ECO:0000256" key="8">
    <source>
        <dbReference type="SAM" id="MobiDB-lite"/>
    </source>
</evidence>
<dbReference type="GO" id="GO:0003677">
    <property type="term" value="F:DNA binding"/>
    <property type="evidence" value="ECO:0007669"/>
    <property type="project" value="UniProtKB-KW"/>
</dbReference>
<evidence type="ECO:0000256" key="3">
    <source>
        <dbReference type="ARBA" id="ARBA00022578"/>
    </source>
</evidence>
<evidence type="ECO:0000259" key="11">
    <source>
        <dbReference type="Pfam" id="PF12323"/>
    </source>
</evidence>
<dbReference type="PANTHER" id="PTHR30405:SF25">
    <property type="entry name" value="RNA-GUIDED DNA ENDONUCLEASE INSQ-RELATED"/>
    <property type="match status" value="1"/>
</dbReference>
<keyword evidence="7" id="KW-0233">DNA recombination</keyword>
<evidence type="ECO:0000256" key="5">
    <source>
        <dbReference type="ARBA" id="ARBA00022833"/>
    </source>
</evidence>
<keyword evidence="5" id="KW-0862">Zinc</keyword>
<dbReference type="RefSeq" id="WP_207122857.1">
    <property type="nucleotide sequence ID" value="NZ_BOPO01000004.1"/>
</dbReference>
<organism evidence="12 13">
    <name type="scientific">Actinocatenispora comari</name>
    <dbReference type="NCBI Taxonomy" id="2807577"/>
    <lineage>
        <taxon>Bacteria</taxon>
        <taxon>Bacillati</taxon>
        <taxon>Actinomycetota</taxon>
        <taxon>Actinomycetes</taxon>
        <taxon>Micromonosporales</taxon>
        <taxon>Micromonosporaceae</taxon>
        <taxon>Actinocatenispora</taxon>
    </lineage>
</organism>
<feature type="region of interest" description="Disordered" evidence="8">
    <location>
        <begin position="372"/>
        <end position="394"/>
    </location>
</feature>
<name>A0A8J4A6U1_9ACTN</name>
<evidence type="ECO:0000256" key="4">
    <source>
        <dbReference type="ARBA" id="ARBA00022723"/>
    </source>
</evidence>
<evidence type="ECO:0000259" key="9">
    <source>
        <dbReference type="Pfam" id="PF01385"/>
    </source>
</evidence>
<gene>
    <name evidence="12" type="ORF">NUM_04850</name>
</gene>
<dbReference type="GO" id="GO:0006310">
    <property type="term" value="P:DNA recombination"/>
    <property type="evidence" value="ECO:0007669"/>
    <property type="project" value="UniProtKB-KW"/>
</dbReference>
<dbReference type="Pfam" id="PF07282">
    <property type="entry name" value="Cas12f1-like_TNB"/>
    <property type="match status" value="1"/>
</dbReference>
<sequence>MQLRYNFRVYPTPGQQTRFARAFGCARVVFNDALRARQIAWEQGLPYVSDGELSKRIITAAKKTEARAWLGEVSAVVLQQALADLNTAYRNFFASVSGQRKGRKVARPRFRSRKDNRQAIRFTKNASFRVLDNGRLRLPKIGDVQVRWSRTLPADPSSVTIVKDAAGRYFASFVVQVTNEPLPPVEPEVGIDLGLTHFAVLSDGRKVTAPRFLRRAGRKLKRLQQAISRKQRGSNNRKKAVMKVARAHARVADSRRDWQHKLSTAIIRDNQAVYVEDLCVAGLGRTRLAKSVHDAGWASFIAMLEYKAARYGRTFARIDRFTPTSQTCSMCGRLDGPKPLNVRSWTCLCGAVHDRDVNAAINVLAQGRWDNSNDRGAQVRPASMPAQRSEAVTRPHAACSTRGAEGIFVFQGGEDVNSTGVTTTTTGTTSARPVSP</sequence>
<feature type="domain" description="Cas12f1-like TNB" evidence="10">
    <location>
        <begin position="297"/>
        <end position="363"/>
    </location>
</feature>
<feature type="compositionally biased region" description="Low complexity" evidence="8">
    <location>
        <begin position="419"/>
        <end position="429"/>
    </location>
</feature>
<dbReference type="InterPro" id="IPR001959">
    <property type="entry name" value="Transposase"/>
</dbReference>
<evidence type="ECO:0000313" key="13">
    <source>
        <dbReference type="Proteomes" id="UP000614996"/>
    </source>
</evidence>
<evidence type="ECO:0000256" key="2">
    <source>
        <dbReference type="ARBA" id="ARBA00011044"/>
    </source>
</evidence>
<evidence type="ECO:0000313" key="12">
    <source>
        <dbReference type="EMBL" id="GIL25230.1"/>
    </source>
</evidence>
<dbReference type="GO" id="GO:0046872">
    <property type="term" value="F:metal ion binding"/>
    <property type="evidence" value="ECO:0007669"/>
    <property type="project" value="UniProtKB-KW"/>
</dbReference>
<comment type="caution">
    <text evidence="12">The sequence shown here is derived from an EMBL/GenBank/DDBJ whole genome shotgun (WGS) entry which is preliminary data.</text>
</comment>
<evidence type="ECO:0000259" key="10">
    <source>
        <dbReference type="Pfam" id="PF07282"/>
    </source>
</evidence>
<feature type="domain" description="Transposase putative helix-turn-helix" evidence="11">
    <location>
        <begin position="1"/>
        <end position="44"/>
    </location>
</feature>
<protein>
    <submittedName>
        <fullName evidence="12">Transposase</fullName>
    </submittedName>
</protein>
<dbReference type="Proteomes" id="UP000614996">
    <property type="component" value="Unassembled WGS sequence"/>
</dbReference>
<keyword evidence="3" id="KW-0815">Transposition</keyword>
<keyword evidence="4" id="KW-0479">Metal-binding</keyword>
<feature type="domain" description="Probable transposase IS891/IS1136/IS1341" evidence="9">
    <location>
        <begin position="173"/>
        <end position="283"/>
    </location>
</feature>
<proteinExistence type="inferred from homology"/>
<evidence type="ECO:0000256" key="6">
    <source>
        <dbReference type="ARBA" id="ARBA00023125"/>
    </source>
</evidence>
<dbReference type="AlphaFoldDB" id="A0A8J4A6U1"/>
<dbReference type="InterPro" id="IPR021027">
    <property type="entry name" value="Transposase_put_HTH"/>
</dbReference>
<comment type="similarity">
    <text evidence="1">In the C-terminal section; belongs to the transposase 35 family.</text>
</comment>
<dbReference type="NCBIfam" id="NF040570">
    <property type="entry name" value="guided_TnpB"/>
    <property type="match status" value="1"/>
</dbReference>
<reference evidence="13" key="1">
    <citation type="journal article" date="2021" name="Int. J. Syst. Evol. Microbiol.">
        <title>Actinocatenispora comari sp. nov., an endophytic actinomycete isolated from aerial parts of Comarum salesowianum.</title>
        <authorList>
            <person name="Oyunbileg N."/>
            <person name="Iizaka Y."/>
            <person name="Hamada M."/>
            <person name="Davaapurev B.O."/>
            <person name="Fukumoto A."/>
            <person name="Tsetseg B."/>
            <person name="Kato F."/>
            <person name="Tamura T."/>
            <person name="Batkhuu J."/>
            <person name="Anzai Y."/>
        </authorList>
    </citation>
    <scope>NUCLEOTIDE SEQUENCE [LARGE SCALE GENOMIC DNA]</scope>
    <source>
        <strain evidence="13">NUM-2625</strain>
    </source>
</reference>
<keyword evidence="13" id="KW-1185">Reference proteome</keyword>
<keyword evidence="6" id="KW-0238">DNA-binding</keyword>